<evidence type="ECO:0000256" key="1">
    <source>
        <dbReference type="ARBA" id="ARBA00023015"/>
    </source>
</evidence>
<accession>A0ABU8WZE5</accession>
<evidence type="ECO:0000313" key="6">
    <source>
        <dbReference type="EMBL" id="MEJ8852274.1"/>
    </source>
</evidence>
<sequence>MLDEAVDGLDSVPAAEDKSGRGANLIPDQRRELIVRHLRKHRVLSVHQLTELLGCSHMTVRRDVATLEESGRVYAIPGGVRIASHLVSEPSHQAKSITEQPQKRAIAAHAARLLKPGMTIYLDAGTTTACLIPHIVGLSDMTVITNDFRIVLTLADSPKVTVVHTGGILDHSNGSSVGPLAAATLKQLVADIAFLSTSTWDLERGVTTPSAPKVEVKRAAIAIASQRVLVTTSAKYGTYGTYRVAALDEFELVVTDDGLSDAAAQRLRETGLDLAIASATAEVHDAPA</sequence>
<dbReference type="InterPro" id="IPR036388">
    <property type="entry name" value="WH-like_DNA-bd_sf"/>
</dbReference>
<dbReference type="Pfam" id="PF08220">
    <property type="entry name" value="HTH_DeoR"/>
    <property type="match status" value="1"/>
</dbReference>
<dbReference type="InterPro" id="IPR001034">
    <property type="entry name" value="DeoR_HTH"/>
</dbReference>
<organism evidence="6 7">
    <name type="scientific">Variovorax rhizosphaerae</name>
    <dbReference type="NCBI Taxonomy" id="1836200"/>
    <lineage>
        <taxon>Bacteria</taxon>
        <taxon>Pseudomonadati</taxon>
        <taxon>Pseudomonadota</taxon>
        <taxon>Betaproteobacteria</taxon>
        <taxon>Burkholderiales</taxon>
        <taxon>Comamonadaceae</taxon>
        <taxon>Variovorax</taxon>
    </lineage>
</organism>
<evidence type="ECO:0000256" key="3">
    <source>
        <dbReference type="ARBA" id="ARBA00023163"/>
    </source>
</evidence>
<keyword evidence="1" id="KW-0805">Transcription regulation</keyword>
<reference evidence="6 7" key="1">
    <citation type="submission" date="2024-03" db="EMBL/GenBank/DDBJ databases">
        <title>Novel species of the genus Variovorax.</title>
        <authorList>
            <person name="Liu Q."/>
            <person name="Xin Y.-H."/>
        </authorList>
    </citation>
    <scope>NUCLEOTIDE SEQUENCE [LARGE SCALE GENOMIC DNA]</scope>
    <source>
        <strain evidence="6 7">KACC 18900</strain>
    </source>
</reference>
<feature type="domain" description="HTH deoR-type" evidence="5">
    <location>
        <begin position="27"/>
        <end position="82"/>
    </location>
</feature>
<dbReference type="PROSITE" id="PS51000">
    <property type="entry name" value="HTH_DEOR_2"/>
    <property type="match status" value="1"/>
</dbReference>
<dbReference type="SUPFAM" id="SSF100950">
    <property type="entry name" value="NagB/RpiA/CoA transferase-like"/>
    <property type="match status" value="1"/>
</dbReference>
<dbReference type="InterPro" id="IPR014036">
    <property type="entry name" value="DeoR-like_C"/>
</dbReference>
<dbReference type="Gene3D" id="1.10.10.10">
    <property type="entry name" value="Winged helix-like DNA-binding domain superfamily/Winged helix DNA-binding domain"/>
    <property type="match status" value="1"/>
</dbReference>
<dbReference type="Proteomes" id="UP001385892">
    <property type="component" value="Unassembled WGS sequence"/>
</dbReference>
<dbReference type="InterPro" id="IPR018356">
    <property type="entry name" value="Tscrpt_reg_HTH_DeoR_CS"/>
</dbReference>
<dbReference type="InterPro" id="IPR036390">
    <property type="entry name" value="WH_DNA-bd_sf"/>
</dbReference>
<dbReference type="RefSeq" id="WP_340348199.1">
    <property type="nucleotide sequence ID" value="NZ_JBBKZT010000035.1"/>
</dbReference>
<dbReference type="Gene3D" id="3.40.50.1360">
    <property type="match status" value="1"/>
</dbReference>
<protein>
    <submittedName>
        <fullName evidence="6">DeoR/GlpR family DNA-binding transcription regulator</fullName>
    </submittedName>
</protein>
<evidence type="ECO:0000256" key="4">
    <source>
        <dbReference type="SAM" id="MobiDB-lite"/>
    </source>
</evidence>
<dbReference type="Pfam" id="PF00455">
    <property type="entry name" value="DeoRC"/>
    <property type="match status" value="1"/>
</dbReference>
<dbReference type="SMART" id="SM00420">
    <property type="entry name" value="HTH_DEOR"/>
    <property type="match status" value="1"/>
</dbReference>
<keyword evidence="3" id="KW-0804">Transcription</keyword>
<evidence type="ECO:0000256" key="2">
    <source>
        <dbReference type="ARBA" id="ARBA00023125"/>
    </source>
</evidence>
<evidence type="ECO:0000259" key="5">
    <source>
        <dbReference type="PROSITE" id="PS51000"/>
    </source>
</evidence>
<keyword evidence="2 6" id="KW-0238">DNA-binding</keyword>
<proteinExistence type="predicted"/>
<dbReference type="InterPro" id="IPR037171">
    <property type="entry name" value="NagB/RpiA_transferase-like"/>
</dbReference>
<dbReference type="GO" id="GO:0003677">
    <property type="term" value="F:DNA binding"/>
    <property type="evidence" value="ECO:0007669"/>
    <property type="project" value="UniProtKB-KW"/>
</dbReference>
<feature type="region of interest" description="Disordered" evidence="4">
    <location>
        <begin position="1"/>
        <end position="23"/>
    </location>
</feature>
<gene>
    <name evidence="6" type="ORF">WKW82_37005</name>
</gene>
<dbReference type="PANTHER" id="PTHR30363:SF58">
    <property type="entry name" value="REGULATORY PROTEIN, DEOR FAMILY"/>
    <property type="match status" value="1"/>
</dbReference>
<name>A0ABU8WZE5_9BURK</name>
<dbReference type="SUPFAM" id="SSF46785">
    <property type="entry name" value="Winged helix' DNA-binding domain"/>
    <property type="match status" value="1"/>
</dbReference>
<dbReference type="InterPro" id="IPR050313">
    <property type="entry name" value="Carb_Metab_HTH_regulators"/>
</dbReference>
<comment type="caution">
    <text evidence="6">The sequence shown here is derived from an EMBL/GenBank/DDBJ whole genome shotgun (WGS) entry which is preliminary data.</text>
</comment>
<dbReference type="PANTHER" id="PTHR30363">
    <property type="entry name" value="HTH-TYPE TRANSCRIPTIONAL REGULATOR SRLR-RELATED"/>
    <property type="match status" value="1"/>
</dbReference>
<dbReference type="PROSITE" id="PS00894">
    <property type="entry name" value="HTH_DEOR_1"/>
    <property type="match status" value="1"/>
</dbReference>
<dbReference type="SMART" id="SM01134">
    <property type="entry name" value="DeoRC"/>
    <property type="match status" value="1"/>
</dbReference>
<dbReference type="EMBL" id="JBBKZT010000035">
    <property type="protein sequence ID" value="MEJ8852274.1"/>
    <property type="molecule type" value="Genomic_DNA"/>
</dbReference>
<evidence type="ECO:0000313" key="7">
    <source>
        <dbReference type="Proteomes" id="UP001385892"/>
    </source>
</evidence>
<keyword evidence="7" id="KW-1185">Reference proteome</keyword>